<feature type="transmembrane region" description="Helical" evidence="6">
    <location>
        <begin position="185"/>
        <end position="205"/>
    </location>
</feature>
<accession>A0ABM9A4A6</accession>
<evidence type="ECO:0000256" key="3">
    <source>
        <dbReference type="ARBA" id="ARBA00022989"/>
    </source>
</evidence>
<feature type="transmembrane region" description="Helical" evidence="6">
    <location>
        <begin position="151"/>
        <end position="173"/>
    </location>
</feature>
<feature type="transmembrane region" description="Helical" evidence="6">
    <location>
        <begin position="99"/>
        <end position="120"/>
    </location>
</feature>
<dbReference type="InterPro" id="IPR002293">
    <property type="entry name" value="AA/rel_permease1"/>
</dbReference>
<dbReference type="EMBL" id="CAKLDM010000002">
    <property type="protein sequence ID" value="CAH0539603.1"/>
    <property type="molecule type" value="Genomic_DNA"/>
</dbReference>
<dbReference type="InterPro" id="IPR052962">
    <property type="entry name" value="AA_Transporter_AGT"/>
</dbReference>
<evidence type="ECO:0000256" key="2">
    <source>
        <dbReference type="ARBA" id="ARBA00022692"/>
    </source>
</evidence>
<feature type="transmembrane region" description="Helical" evidence="6">
    <location>
        <begin position="302"/>
        <end position="324"/>
    </location>
</feature>
<feature type="transmembrane region" description="Helical" evidence="6">
    <location>
        <begin position="511"/>
        <end position="529"/>
    </location>
</feature>
<gene>
    <name evidence="7" type="primary">yveA_3</name>
    <name evidence="7" type="ORF">VMF7928_02278</name>
</gene>
<dbReference type="RefSeq" id="WP_237361580.1">
    <property type="nucleotide sequence ID" value="NZ_CAKLDM010000002.1"/>
</dbReference>
<dbReference type="PANTHER" id="PTHR47547:SF1">
    <property type="entry name" value="ASPARTATE-PROTON SYMPORTER"/>
    <property type="match status" value="1"/>
</dbReference>
<feature type="transmembrane region" description="Helical" evidence="6">
    <location>
        <begin position="448"/>
        <end position="466"/>
    </location>
</feature>
<comment type="subcellular location">
    <subcellularLocation>
        <location evidence="1">Membrane</location>
        <topology evidence="1">Multi-pass membrane protein</topology>
    </subcellularLocation>
</comment>
<feature type="transmembrane region" description="Helical" evidence="6">
    <location>
        <begin position="225"/>
        <end position="249"/>
    </location>
</feature>
<evidence type="ECO:0000256" key="1">
    <source>
        <dbReference type="ARBA" id="ARBA00004141"/>
    </source>
</evidence>
<keyword evidence="2 6" id="KW-0812">Transmembrane</keyword>
<organism evidence="7 8">
    <name type="scientific">Vibrio marisflavi CECT 7928</name>
    <dbReference type="NCBI Taxonomy" id="634439"/>
    <lineage>
        <taxon>Bacteria</taxon>
        <taxon>Pseudomonadati</taxon>
        <taxon>Pseudomonadota</taxon>
        <taxon>Gammaproteobacteria</taxon>
        <taxon>Vibrionales</taxon>
        <taxon>Vibrionaceae</taxon>
        <taxon>Vibrio</taxon>
    </lineage>
</organism>
<dbReference type="Gene3D" id="1.20.1740.10">
    <property type="entry name" value="Amino acid/polyamine transporter I"/>
    <property type="match status" value="1"/>
</dbReference>
<protein>
    <submittedName>
        <fullName evidence="7">Aspartate-proton symporter</fullName>
    </submittedName>
</protein>
<dbReference type="Proteomes" id="UP000838748">
    <property type="component" value="Unassembled WGS sequence"/>
</dbReference>
<evidence type="ECO:0000256" key="6">
    <source>
        <dbReference type="SAM" id="Phobius"/>
    </source>
</evidence>
<evidence type="ECO:0000313" key="8">
    <source>
        <dbReference type="Proteomes" id="UP000838748"/>
    </source>
</evidence>
<feature type="compositionally biased region" description="Polar residues" evidence="5">
    <location>
        <begin position="1"/>
        <end position="22"/>
    </location>
</feature>
<feature type="transmembrane region" description="Helical" evidence="6">
    <location>
        <begin position="58"/>
        <end position="78"/>
    </location>
</feature>
<evidence type="ECO:0000256" key="5">
    <source>
        <dbReference type="SAM" id="MobiDB-lite"/>
    </source>
</evidence>
<dbReference type="PIRSF" id="PIRSF006060">
    <property type="entry name" value="AA_transporter"/>
    <property type="match status" value="1"/>
</dbReference>
<evidence type="ECO:0000256" key="4">
    <source>
        <dbReference type="ARBA" id="ARBA00023136"/>
    </source>
</evidence>
<feature type="region of interest" description="Disordered" evidence="5">
    <location>
        <begin position="1"/>
        <end position="23"/>
    </location>
</feature>
<reference evidence="7" key="1">
    <citation type="submission" date="2021-11" db="EMBL/GenBank/DDBJ databases">
        <authorList>
            <person name="Rodrigo-Torres L."/>
            <person name="Arahal R. D."/>
            <person name="Lucena T."/>
        </authorList>
    </citation>
    <scope>NUCLEOTIDE SEQUENCE</scope>
    <source>
        <strain evidence="7">CECT 7928</strain>
    </source>
</reference>
<sequence>MSTISANTQEAPASSNTSNSTPRRMVGLTSLTMISVGSMVGSGWLFGAYRASEIAGPAAIFAWIIGAIAVLFTALTFMEVATALPVSGGPVKYLEKTHGSVVGFLASWAIWLSFVSVIPVEAEASVQYMASWPWEWVKPLTSQLFNPASGALTWVGLSIAVILMLVYFFLNFWSINLFTKSVNAITTYKLVVPVLTVGLIIYAGFHPGNFESVNNTLAPFGWSSVFTAVAISGIVFAYNGFQAALFFSGEAKNPSKNIPKALIYSIAFCAILYVGLQIAFIGGVSPDNLAKHGWHLNFSSPFAQLALILGLHFLTLLLFIDAFISPSGTGIGYMGTVSRQLFGMSENGYMPKSCKKLDKKYGVPRTAMVINFIVGLIFLDMFRGWGQLAAVISVATVISFMVGPLTLGSLRKVAPDLKRPVYLKWGHLISPLSFVISSELFYWSTWPLTGKVIFVILIGFLLFGYFQMKKGLNGFGQHIRSSIWIVTMFATMTLISYVGSSQFGGLNLLPYGWDMVIVAIAALIFYYWGVNSAWVTPMLEQTLNKNLHVKEHE</sequence>
<dbReference type="PANTHER" id="PTHR47547">
    <property type="match status" value="1"/>
</dbReference>
<feature type="transmembrane region" description="Helical" evidence="6">
    <location>
        <begin position="25"/>
        <end position="46"/>
    </location>
</feature>
<name>A0ABM9A4A6_9VIBR</name>
<keyword evidence="8" id="KW-1185">Reference proteome</keyword>
<keyword evidence="4 6" id="KW-0472">Membrane</keyword>
<feature type="transmembrane region" description="Helical" evidence="6">
    <location>
        <begin position="422"/>
        <end position="442"/>
    </location>
</feature>
<keyword evidence="3 6" id="KW-1133">Transmembrane helix</keyword>
<feature type="transmembrane region" description="Helical" evidence="6">
    <location>
        <begin position="261"/>
        <end position="282"/>
    </location>
</feature>
<feature type="transmembrane region" description="Helical" evidence="6">
    <location>
        <begin position="478"/>
        <end position="499"/>
    </location>
</feature>
<evidence type="ECO:0000313" key="7">
    <source>
        <dbReference type="EMBL" id="CAH0539603.1"/>
    </source>
</evidence>
<proteinExistence type="predicted"/>
<feature type="transmembrane region" description="Helical" evidence="6">
    <location>
        <begin position="362"/>
        <end position="382"/>
    </location>
</feature>
<feature type="transmembrane region" description="Helical" evidence="6">
    <location>
        <begin position="388"/>
        <end position="410"/>
    </location>
</feature>
<dbReference type="Pfam" id="PF13520">
    <property type="entry name" value="AA_permease_2"/>
    <property type="match status" value="1"/>
</dbReference>
<comment type="caution">
    <text evidence="7">The sequence shown here is derived from an EMBL/GenBank/DDBJ whole genome shotgun (WGS) entry which is preliminary data.</text>
</comment>